<reference evidence="1 2" key="1">
    <citation type="submission" date="2024-03" db="EMBL/GenBank/DDBJ databases">
        <title>The genome assembly and annotation of the cricket Gryllus longicercus Weissman &amp; Gray.</title>
        <authorList>
            <person name="Szrajer S."/>
            <person name="Gray D."/>
            <person name="Ylla G."/>
        </authorList>
    </citation>
    <scope>NUCLEOTIDE SEQUENCE [LARGE SCALE GENOMIC DNA]</scope>
    <source>
        <strain evidence="1">DAG 2021-001</strain>
        <tissue evidence="1">Whole body minus gut</tissue>
    </source>
</reference>
<dbReference type="EMBL" id="JAZDUA010000843">
    <property type="protein sequence ID" value="KAK7789089.1"/>
    <property type="molecule type" value="Genomic_DNA"/>
</dbReference>
<organism evidence="1 2">
    <name type="scientific">Gryllus longicercus</name>
    <dbReference type="NCBI Taxonomy" id="2509291"/>
    <lineage>
        <taxon>Eukaryota</taxon>
        <taxon>Metazoa</taxon>
        <taxon>Ecdysozoa</taxon>
        <taxon>Arthropoda</taxon>
        <taxon>Hexapoda</taxon>
        <taxon>Insecta</taxon>
        <taxon>Pterygota</taxon>
        <taxon>Neoptera</taxon>
        <taxon>Polyneoptera</taxon>
        <taxon>Orthoptera</taxon>
        <taxon>Ensifera</taxon>
        <taxon>Gryllidea</taxon>
        <taxon>Grylloidea</taxon>
        <taxon>Gryllidae</taxon>
        <taxon>Gryllinae</taxon>
        <taxon>Gryllus</taxon>
    </lineage>
</organism>
<evidence type="ECO:0000313" key="2">
    <source>
        <dbReference type="Proteomes" id="UP001378592"/>
    </source>
</evidence>
<sequence length="123" mass="13590">MTVYYNICGTLFHDSLILVIEAIPVFHIKQCNTTNDMKSSNNFISIIPKLLSTSQKYSLITIPAALHSVTTELTLPSFDGTSPFITACLQCTEVKVTSTPNLSPISVPRNSTLESRQKSYCDE</sequence>
<protein>
    <submittedName>
        <fullName evidence="1">Uncharacterized protein</fullName>
    </submittedName>
</protein>
<evidence type="ECO:0000313" key="1">
    <source>
        <dbReference type="EMBL" id="KAK7789089.1"/>
    </source>
</evidence>
<keyword evidence="2" id="KW-1185">Reference proteome</keyword>
<comment type="caution">
    <text evidence="1">The sequence shown here is derived from an EMBL/GenBank/DDBJ whole genome shotgun (WGS) entry which is preliminary data.</text>
</comment>
<accession>A0AAN9V4E2</accession>
<dbReference type="Proteomes" id="UP001378592">
    <property type="component" value="Unassembled WGS sequence"/>
</dbReference>
<dbReference type="AlphaFoldDB" id="A0AAN9V4E2"/>
<gene>
    <name evidence="1" type="ORF">R5R35_009743</name>
</gene>
<name>A0AAN9V4E2_9ORTH</name>
<proteinExistence type="predicted"/>